<keyword evidence="1" id="KW-0812">Transmembrane</keyword>
<gene>
    <name evidence="3" type="ORF">OUO13_17985</name>
</gene>
<evidence type="ECO:0000259" key="2">
    <source>
        <dbReference type="Pfam" id="PF07331"/>
    </source>
</evidence>
<keyword evidence="1" id="KW-0472">Membrane</keyword>
<keyword evidence="4" id="KW-1185">Reference proteome</keyword>
<feature type="transmembrane region" description="Helical" evidence="1">
    <location>
        <begin position="42"/>
        <end position="64"/>
    </location>
</feature>
<feature type="transmembrane region" description="Helical" evidence="1">
    <location>
        <begin position="126"/>
        <end position="150"/>
    </location>
</feature>
<feature type="domain" description="DUF1468" evidence="2">
    <location>
        <begin position="13"/>
        <end position="151"/>
    </location>
</feature>
<keyword evidence="1" id="KW-1133">Transmembrane helix</keyword>
<comment type="caution">
    <text evidence="3">The sequence shown here is derived from an EMBL/GenBank/DDBJ whole genome shotgun (WGS) entry which is preliminary data.</text>
</comment>
<evidence type="ECO:0000313" key="3">
    <source>
        <dbReference type="EMBL" id="MCY0967073.1"/>
    </source>
</evidence>
<accession>A0A9X3IVB2</accession>
<protein>
    <submittedName>
        <fullName evidence="3">Tripartite tricarboxylate transporter TctB family protein</fullName>
    </submittedName>
</protein>
<organism evidence="3 4">
    <name type="scientific">Parathalassolituus penaei</name>
    <dbReference type="NCBI Taxonomy" id="2997323"/>
    <lineage>
        <taxon>Bacteria</taxon>
        <taxon>Pseudomonadati</taxon>
        <taxon>Pseudomonadota</taxon>
        <taxon>Gammaproteobacteria</taxon>
        <taxon>Oceanospirillales</taxon>
        <taxon>Oceanospirillaceae</taxon>
        <taxon>Parathalassolituus</taxon>
    </lineage>
</organism>
<dbReference type="Proteomes" id="UP001150830">
    <property type="component" value="Unassembled WGS sequence"/>
</dbReference>
<dbReference type="InterPro" id="IPR009936">
    <property type="entry name" value="DUF1468"/>
</dbReference>
<dbReference type="RefSeq" id="WP_283175278.1">
    <property type="nucleotide sequence ID" value="NZ_JAPNOA010000058.1"/>
</dbReference>
<reference evidence="3" key="1">
    <citation type="submission" date="2022-11" db="EMBL/GenBank/DDBJ databases">
        <title>Parathalassolutuus dongxingensis gen. nov., sp. nov., a novel member of family Oceanospirillaceae isolated from a coastal shrimp pond in Guangxi, China.</title>
        <authorList>
            <person name="Chen H."/>
        </authorList>
    </citation>
    <scope>NUCLEOTIDE SEQUENCE</scope>
    <source>
        <strain evidence="3">G-43</strain>
    </source>
</reference>
<feature type="transmembrane region" description="Helical" evidence="1">
    <location>
        <begin position="102"/>
        <end position="119"/>
    </location>
</feature>
<feature type="transmembrane region" description="Helical" evidence="1">
    <location>
        <begin position="12"/>
        <end position="30"/>
    </location>
</feature>
<dbReference type="Pfam" id="PF07331">
    <property type="entry name" value="TctB"/>
    <property type="match status" value="1"/>
</dbReference>
<proteinExistence type="predicted"/>
<sequence>MSEVVPKQPGETLFGFLMLALSLFLFWQSYEIAGFSALSSPGAFPMAVSAIMVISSCVAIVHDFKRPADSFEWQHFFERILPPVVGVMIGIIFVFAVMLETVGFLLTAFAFLVVTIKMLHKGTMAYTTLISALGLVVIYLVFRVIFVVVLPEGLIPESDIMSAIKEMIG</sequence>
<evidence type="ECO:0000313" key="4">
    <source>
        <dbReference type="Proteomes" id="UP001150830"/>
    </source>
</evidence>
<evidence type="ECO:0000256" key="1">
    <source>
        <dbReference type="SAM" id="Phobius"/>
    </source>
</evidence>
<dbReference type="AlphaFoldDB" id="A0A9X3IVB2"/>
<dbReference type="EMBL" id="JAPNOA010000058">
    <property type="protein sequence ID" value="MCY0967073.1"/>
    <property type="molecule type" value="Genomic_DNA"/>
</dbReference>
<name>A0A9X3IVB2_9GAMM</name>